<feature type="coiled-coil region" evidence="1">
    <location>
        <begin position="1549"/>
        <end position="1579"/>
    </location>
</feature>
<dbReference type="RefSeq" id="WP_038561975.1">
    <property type="nucleotide sequence ID" value="NZ_CP007521.1"/>
</dbReference>
<evidence type="ECO:0000256" key="1">
    <source>
        <dbReference type="SAM" id="Coils"/>
    </source>
</evidence>
<keyword evidence="3" id="KW-1185">Reference proteome</keyword>
<feature type="coiled-coil region" evidence="1">
    <location>
        <begin position="1620"/>
        <end position="1647"/>
    </location>
</feature>
<dbReference type="EMBL" id="CP007521">
    <property type="protein sequence ID" value="AIA29622.1"/>
    <property type="molecule type" value="Genomic_DNA"/>
</dbReference>
<dbReference type="Proteomes" id="UP000027088">
    <property type="component" value="Chromosome"/>
</dbReference>
<name>A0A059XWL2_9BACT</name>
<dbReference type="eggNOG" id="ENOG5032FWF">
    <property type="taxonomic scope" value="Bacteria"/>
</dbReference>
<dbReference type="KEGG" id="mcr:MCFN_02445"/>
<keyword evidence="1" id="KW-0175">Coiled coil</keyword>
<evidence type="ECO:0000313" key="3">
    <source>
        <dbReference type="Proteomes" id="UP000027088"/>
    </source>
</evidence>
<feature type="coiled-coil region" evidence="1">
    <location>
        <begin position="1674"/>
        <end position="1708"/>
    </location>
</feature>
<sequence length="2021" mass="229559">MSKAKGFAIGAISILGGAAAIGGTLSIISNRFEEITNKAILRYRDFNEPFIKNLDNILSSGDDIKQLKYLSDTLEVQLHSVELSALQKYVLIQQMGQKQKDIIYQWAQSQIDNDTLNAKSVLILRQLLEGQTKRIQELDLKAQFNSLELSNLKLSLYNFSSLSKQQQTKWFNDYKQALDFALDTQFKLVSQQLMQYKNSLDDNVLQLERLLPTKALKAKAVQNIHQIEDSIFEPSFRINDLARNKRVVEHILSDAKSTKFDVIREKFANNMDKMKSLVNANVVNVAQNIINYTNHIYPLSLDIQNQLLDLKTKLNVDANIEFNYAIIKTILESIENSQKLSKKEFIEILELNSVNNYLSLAHHYLQHTSQLLDSSVSEADLDNALNNLKTAKKMIDSSTSSIPVIVNEFKSFVNSFANSFTHLDKLFKSLSTDNAYVKVLSANADNYSKTDLIKGITKYRNLINQIYVSEQKLALNTNKLDLLATSETEIINKDEVAQFKKEIREIANSQLDVVKALELIETKINAIESLIDTRSEFKEIVNSVKNNVLDWNVTNDQIRAKYISNQAVQLGTDLINQVRDLVVKTELDSNKIVNTKYALREQLRSIQKIQLLHLQKQTHLDIVSLKNLDNLIATKFDTKTAQKYTKNAINTHNLVQLATQINAQSNVITSSKFNPITSEDLQTQINKYLFLVNALERANTQNKNLVKLLEAKQYAQTAFNSTQLNPAQYSKVEQAYLENLEADFAQYSNLNTKINDAITNFVSLDNSQWDKKQLEEIFEYDKFNKANKKTTNLASQNQQIAISGAKASDILDELRKAKADIIAQHDDPDSFAVEFAQIDEIEAQLSQKLTSPNVDFAEIDKLTKQSDELLHKVVQMRKDGSLNVKLNKLKDKIDSVFEPKDETKMSPGEANIRARWKDLYNQAQDQNLTKEEKLILHEKINALRDVIDKVKELETVFDAYKTKENEYSKSNEGGTNVPTAIAAAQNLKDDIQTILSTISLNEKTPTAALIDQLIRQVKDSNAALELAYAKDKILAANNNFETLKTQIPQDPESGEVLKDSIDRLISYAKSKQNIDSTTDAKDSQELMSNEVKLVHSLTEAIKAKAKIAQNSLLPESEAKQDTDVLAKIIAQNLPNVETDPIDTPEIIAAKVAKVNNAIAVTEQKHELRKTLVNNLHKILPAEQNDWKIYGGLKTKLDALETKYRNILNSDPSTYSPEEIERQEKELKAQIAKLEQEKAQIDKDYEDAKQKSEQTKNELGSRINILKEQNKDSFPIHFTNYEAALAKYEEEIASRPNSTTKSLKEKEQALKEAYFKDLAIHKKEEFKSFVSQEIDTLDHADKAKVKDVVTAFNNYAEDLVKKPLDESKVEEFINISREMKAYNKTQADIVKFIKELEESDEPTKDKALPQLKLLLESAYHPTQPYSVTDIQKKTAEINRKWEEIKAEAAIRSENRIHSEKMQEGFKDFVAKPELSDGKNTKRKAANELLESLNLQDKTPISENSVDKLMPELANKALAKLIEDNKKATSLEQLRNVKAHIETVDKIQPYIDALGLQIASVEAQKDDLERANTELTQSYAEKYLSTLITKAREDYGLLAKVGHGEQNLKDAFAKRIKELDQAKALVKDVKKLEELLKNVEEINKNTNYSEVKGIQGNSNIKTVNEWLQKIVNEAAYDQLNQSVEAQRAKIEQASLKVEAAKKHLEKQKEVADKIAAWKAQRDADSKYSSTLKDEEQLTSNMWKILVELTATTSDVDTINSKTRALTDALTTQEAIRTKRVETRELIDSIKEESSYEQAGHYPQLKQLLDTKITQLKTQKRNADTIEQLQQVQDEVALVKQILPKQVELGAKVSEIIQFNAALIPLNTEIAQKQTELSNALAEAEKLLVKEVPTKAEITQRIADIDKTIKTLDLHKARVNVFQEWTEIKQKVDDNDTIFAEEKIALTEILQRFTTELNAIKLDENTDATQFKNILNKYIEGETEQSVPYLLKLSEELSDTLSKAKDVLETNVRVRRWECIFKCC</sequence>
<reference evidence="2 3" key="1">
    <citation type="journal article" date="2014" name="Genome Announc.">
        <title>Complete Genome Sequence of the Bovine Mastitis Pathogen Mycoplasma californicum Strain ST-6T (ATCC 33461T).</title>
        <authorList>
            <person name="Calcutt M.J."/>
            <person name="Foecking M.F."/>
            <person name="Fox L.K."/>
        </authorList>
    </citation>
    <scope>NUCLEOTIDE SEQUENCE [LARGE SCALE GENOMIC DNA]</scope>
    <source>
        <strain evidence="2 3">ST-6</strain>
    </source>
</reference>
<feature type="coiled-coil region" evidence="1">
    <location>
        <begin position="1216"/>
        <end position="1268"/>
    </location>
</feature>
<proteinExistence type="predicted"/>
<accession>A0A059XWL2</accession>
<protein>
    <submittedName>
        <fullName evidence="2">Uncharacterized protein</fullName>
    </submittedName>
</protein>
<evidence type="ECO:0000313" key="2">
    <source>
        <dbReference type="EMBL" id="AIA29622.1"/>
    </source>
</evidence>
<organism evidence="2 3">
    <name type="scientific">Mycoplasmopsis californica</name>
    <dbReference type="NCBI Taxonomy" id="2113"/>
    <lineage>
        <taxon>Bacteria</taxon>
        <taxon>Bacillati</taxon>
        <taxon>Mycoplasmatota</taxon>
        <taxon>Mycoplasmoidales</taxon>
        <taxon>Metamycoplasmataceae</taxon>
        <taxon>Mycoplasmopsis</taxon>
    </lineage>
</organism>
<gene>
    <name evidence="2" type="ORF">MCFN_02445</name>
</gene>